<proteinExistence type="predicted"/>
<gene>
    <name evidence="3" type="primary">fosX</name>
    <name evidence="3" type="ORF">EKH79_12860</name>
</gene>
<dbReference type="NCBIfam" id="NF000222">
    <property type="entry name" value="FosX"/>
    <property type="match status" value="1"/>
</dbReference>
<dbReference type="Pfam" id="PF00903">
    <property type="entry name" value="Glyoxalase"/>
    <property type="match status" value="1"/>
</dbReference>
<sequence>MGIEGISHITFLVRDLERMAMFLCEGLGAREVYDSKPKNFSLSREKFFVLGGVWIAAMEGTPPAERTYRHLAFKVAETDLPVFEQRLRSLGVDIQPPRPRVPGEGTSLYFYDFDNHLYELHTGTLDERLARYGTEY</sequence>
<name>A0A3S0WNG1_9GAMM</name>
<evidence type="ECO:0000256" key="1">
    <source>
        <dbReference type="ARBA" id="ARBA00022723"/>
    </source>
</evidence>
<dbReference type="Proteomes" id="UP000267077">
    <property type="component" value="Unassembled WGS sequence"/>
</dbReference>
<dbReference type="AlphaFoldDB" id="A0A3S0WNG1"/>
<reference evidence="3 4" key="1">
    <citation type="submission" date="2018-12" db="EMBL/GenBank/DDBJ databases">
        <title>Dyella dinghuensis sp. nov. DHOA06 and Dyella choica sp. nov. 4M-K27, isolated from forest soil.</title>
        <authorList>
            <person name="Qiu L.-H."/>
            <person name="Gao Z.-H."/>
        </authorList>
    </citation>
    <scope>NUCLEOTIDE SEQUENCE [LARGE SCALE GENOMIC DNA]</scope>
    <source>
        <strain evidence="3 4">DHOA06</strain>
    </source>
</reference>
<dbReference type="GO" id="GO:0016740">
    <property type="term" value="F:transferase activity"/>
    <property type="evidence" value="ECO:0007669"/>
    <property type="project" value="UniProtKB-KW"/>
</dbReference>
<organism evidence="3 4">
    <name type="scientific">Dyella dinghuensis</name>
    <dbReference type="NCBI Taxonomy" id="1920169"/>
    <lineage>
        <taxon>Bacteria</taxon>
        <taxon>Pseudomonadati</taxon>
        <taxon>Pseudomonadota</taxon>
        <taxon>Gammaproteobacteria</taxon>
        <taxon>Lysobacterales</taxon>
        <taxon>Rhodanobacteraceae</taxon>
        <taxon>Dyella</taxon>
    </lineage>
</organism>
<feature type="domain" description="VOC" evidence="2">
    <location>
        <begin position="5"/>
        <end position="123"/>
    </location>
</feature>
<dbReference type="CDD" id="cd08364">
    <property type="entry name" value="FosX"/>
    <property type="match status" value="1"/>
</dbReference>
<dbReference type="InterPro" id="IPR029068">
    <property type="entry name" value="Glyas_Bleomycin-R_OHBP_Dase"/>
</dbReference>
<evidence type="ECO:0000259" key="2">
    <source>
        <dbReference type="PROSITE" id="PS51819"/>
    </source>
</evidence>
<comment type="caution">
    <text evidence="3">The sequence shown here is derived from an EMBL/GenBank/DDBJ whole genome shotgun (WGS) entry which is preliminary data.</text>
</comment>
<dbReference type="RefSeq" id="WP_126674217.1">
    <property type="nucleotide sequence ID" value="NZ_RYZR01000006.1"/>
</dbReference>
<dbReference type="InterPro" id="IPR037523">
    <property type="entry name" value="VOC_core"/>
</dbReference>
<keyword evidence="3" id="KW-0808">Transferase</keyword>
<dbReference type="SUPFAM" id="SSF54593">
    <property type="entry name" value="Glyoxalase/Bleomycin resistance protein/Dihydroxybiphenyl dioxygenase"/>
    <property type="match status" value="1"/>
</dbReference>
<dbReference type="GO" id="GO:0046872">
    <property type="term" value="F:metal ion binding"/>
    <property type="evidence" value="ECO:0007669"/>
    <property type="project" value="UniProtKB-KW"/>
</dbReference>
<keyword evidence="4" id="KW-1185">Reference proteome</keyword>
<dbReference type="PANTHER" id="PTHR36113:SF6">
    <property type="entry name" value="FOSFOMYCIN RESISTANCE PROTEIN FOSX"/>
    <property type="match status" value="1"/>
</dbReference>
<keyword evidence="1" id="KW-0479">Metal-binding</keyword>
<dbReference type="Gene3D" id="3.10.180.10">
    <property type="entry name" value="2,3-Dihydroxybiphenyl 1,2-Dioxygenase, domain 1"/>
    <property type="match status" value="1"/>
</dbReference>
<evidence type="ECO:0000313" key="4">
    <source>
        <dbReference type="Proteomes" id="UP000267077"/>
    </source>
</evidence>
<protein>
    <submittedName>
        <fullName evidence="3">FosX/FosE/FosI family fosfomycin resistance thiol transferase</fullName>
    </submittedName>
</protein>
<dbReference type="InterPro" id="IPR037434">
    <property type="entry name" value="FosX"/>
</dbReference>
<dbReference type="InterPro" id="IPR051332">
    <property type="entry name" value="Fosfomycin_Res_Enzymes"/>
</dbReference>
<dbReference type="EMBL" id="RYZR01000006">
    <property type="protein sequence ID" value="RUL63281.1"/>
    <property type="molecule type" value="Genomic_DNA"/>
</dbReference>
<dbReference type="OrthoDB" id="9812656at2"/>
<dbReference type="PANTHER" id="PTHR36113">
    <property type="entry name" value="LYASE, PUTATIVE-RELATED-RELATED"/>
    <property type="match status" value="1"/>
</dbReference>
<dbReference type="PROSITE" id="PS51819">
    <property type="entry name" value="VOC"/>
    <property type="match status" value="1"/>
</dbReference>
<dbReference type="InterPro" id="IPR004360">
    <property type="entry name" value="Glyas_Fos-R_dOase_dom"/>
</dbReference>
<evidence type="ECO:0000313" key="3">
    <source>
        <dbReference type="EMBL" id="RUL63281.1"/>
    </source>
</evidence>
<accession>A0A3S0WNG1</accession>